<dbReference type="Proteomes" id="UP000320858">
    <property type="component" value="Unassembled WGS sequence"/>
</dbReference>
<organism evidence="2 3">
    <name type="scientific">Rhizobium rhizogenes</name>
    <name type="common">Agrobacterium rhizogenes</name>
    <dbReference type="NCBI Taxonomy" id="359"/>
    <lineage>
        <taxon>Bacteria</taxon>
        <taxon>Pseudomonadati</taxon>
        <taxon>Pseudomonadota</taxon>
        <taxon>Alphaproteobacteria</taxon>
        <taxon>Hyphomicrobiales</taxon>
        <taxon>Rhizobiaceae</taxon>
        <taxon>Rhizobium/Agrobacterium group</taxon>
        <taxon>Rhizobium</taxon>
    </lineage>
</organism>
<proteinExistence type="predicted"/>
<dbReference type="EMBL" id="SGOB01000006">
    <property type="protein sequence ID" value="TRA85841.1"/>
    <property type="molecule type" value="Genomic_DNA"/>
</dbReference>
<protein>
    <submittedName>
        <fullName evidence="2">Uncharacterized protein</fullName>
    </submittedName>
</protein>
<keyword evidence="1" id="KW-0812">Transmembrane</keyword>
<evidence type="ECO:0000256" key="1">
    <source>
        <dbReference type="SAM" id="Phobius"/>
    </source>
</evidence>
<keyword evidence="1" id="KW-0472">Membrane</keyword>
<feature type="transmembrane region" description="Helical" evidence="1">
    <location>
        <begin position="13"/>
        <end position="34"/>
    </location>
</feature>
<comment type="caution">
    <text evidence="2">The sequence shown here is derived from an EMBL/GenBank/DDBJ whole genome shotgun (WGS) entry which is preliminary data.</text>
</comment>
<dbReference type="RefSeq" id="WP_112286029.1">
    <property type="nucleotide sequence ID" value="NZ_SGOB01000006.1"/>
</dbReference>
<name>A0AA95AGE2_RHIRH</name>
<reference evidence="2 3" key="1">
    <citation type="journal article" date="2019" name="Appl. Microbiol. Biotechnol.">
        <title>Differential efficiency of wild type rhizogenic strains for rol gene transformation of plants.</title>
        <authorList>
            <person name="Desmet S."/>
            <person name="De Keyser E."/>
            <person name="Van Vaerenbergh J."/>
            <person name="Baeyen S."/>
            <person name="Van Huylenbroeck J."/>
            <person name="Geelen D."/>
            <person name="Dhooghe E."/>
        </authorList>
    </citation>
    <scope>NUCLEOTIDE SEQUENCE [LARGE SCALE GENOMIC DNA]</scope>
    <source>
        <strain evidence="2 3">B 4.1</strain>
    </source>
</reference>
<accession>A0AA95AGE2</accession>
<keyword evidence="1" id="KW-1133">Transmembrane helix</keyword>
<gene>
    <name evidence="2" type="ORF">EXN24_21380</name>
</gene>
<dbReference type="AlphaFoldDB" id="A0AA95AGE2"/>
<evidence type="ECO:0000313" key="3">
    <source>
        <dbReference type="Proteomes" id="UP000320858"/>
    </source>
</evidence>
<sequence>MLCNKPQCTLQDWLSATSGWAGLVVAIFAAYYVYHQLSEQRKQTAFLIGDGTPTIEVFLCSMHGQRAIFRIVNWNRRVFSIRRIKIEIPGFITKPPVRLVFFEPNSEAPVEKLPAPIRPNGYLKEVHAANGWLDRQAAPHVLDFEIHFEDGDEDFSELLKHATVADRARVHVSCHYEDGLGKSETLSISLEALDFLPNSIKRSDFDMAE</sequence>
<evidence type="ECO:0000313" key="2">
    <source>
        <dbReference type="EMBL" id="TRA85841.1"/>
    </source>
</evidence>